<sequence length="284" mass="32578">MAMITLFSTLIKRKTNWVIIILFSGLIASCEFSKDWDFYYNVDINKLVVHGFFSADTLVVEINSLKHPLTKNSIEVKGLEAKLYEDDVLIGQLEKINDSIFIRPTGFSPKRGKNYWLKINSDNFPEALTHKETLPAIPTIDSVFIDTLNEYQSKLLILVAFNDFKEVHNYYSITAKEFYNGEALNKDLFNQGNLSDISFDGEKYFWQIEAYKWSDSVEIYLHQLSPCFYNFLESITDLEDSFNDPFVPHPSPVISNVDNGYGFFGAFSTSKRKVVVINATNNSN</sequence>
<dbReference type="InterPro" id="IPR025345">
    <property type="entry name" value="DUF4249"/>
</dbReference>
<protein>
    <submittedName>
        <fullName evidence="1">DUF4249 domain-containing protein</fullName>
    </submittedName>
</protein>
<dbReference type="EMBL" id="CP041345">
    <property type="protein sequence ID" value="QKG79237.1"/>
    <property type="molecule type" value="Genomic_DNA"/>
</dbReference>
<keyword evidence="2" id="KW-1185">Reference proteome</keyword>
<reference evidence="1 2" key="1">
    <citation type="submission" date="2019-07" db="EMBL/GenBank/DDBJ databases">
        <title>Thalassofilum flectens gen. nov., sp. nov., a novel moderate thermophilic anaerobe from a shallow sea hot spring in Kunashir Island (Russia), representing a new family in the order Bacteroidales, and proposal of Thalassofilacea fam. nov.</title>
        <authorList>
            <person name="Kochetkova T.V."/>
            <person name="Podosokorskaya O.A."/>
            <person name="Novikov A."/>
            <person name="Elcheninov A.G."/>
            <person name="Toshchakov S.V."/>
            <person name="Kublanov I.V."/>
        </authorList>
    </citation>
    <scope>NUCLEOTIDE SEQUENCE [LARGE SCALE GENOMIC DNA]</scope>
    <source>
        <strain evidence="1 2">38-H</strain>
    </source>
</reference>
<dbReference type="KEGG" id="ttz:FHG85_02815"/>
<proteinExistence type="predicted"/>
<gene>
    <name evidence="1" type="ORF">FHG85_02815</name>
</gene>
<name>A0A7D3XF60_9BACT</name>
<accession>A0A7D3XF60</accession>
<evidence type="ECO:0000313" key="2">
    <source>
        <dbReference type="Proteomes" id="UP000500961"/>
    </source>
</evidence>
<organism evidence="1 2">
    <name type="scientific">Tenuifilum thalassicum</name>
    <dbReference type="NCBI Taxonomy" id="2590900"/>
    <lineage>
        <taxon>Bacteria</taxon>
        <taxon>Pseudomonadati</taxon>
        <taxon>Bacteroidota</taxon>
        <taxon>Bacteroidia</taxon>
        <taxon>Bacteroidales</taxon>
        <taxon>Tenuifilaceae</taxon>
        <taxon>Tenuifilum</taxon>
    </lineage>
</organism>
<evidence type="ECO:0000313" key="1">
    <source>
        <dbReference type="EMBL" id="QKG79237.1"/>
    </source>
</evidence>
<dbReference type="Proteomes" id="UP000500961">
    <property type="component" value="Chromosome"/>
</dbReference>
<dbReference type="Pfam" id="PF14054">
    <property type="entry name" value="DUF4249"/>
    <property type="match status" value="1"/>
</dbReference>
<dbReference type="AlphaFoldDB" id="A0A7D3XF60"/>